<sequence>MRSQRSGARAREKRGNSWELGLGARGFVVES</sequence>
<proteinExistence type="predicted"/>
<organism evidence="1 2">
    <name type="scientific">Trifolium medium</name>
    <dbReference type="NCBI Taxonomy" id="97028"/>
    <lineage>
        <taxon>Eukaryota</taxon>
        <taxon>Viridiplantae</taxon>
        <taxon>Streptophyta</taxon>
        <taxon>Embryophyta</taxon>
        <taxon>Tracheophyta</taxon>
        <taxon>Spermatophyta</taxon>
        <taxon>Magnoliopsida</taxon>
        <taxon>eudicotyledons</taxon>
        <taxon>Gunneridae</taxon>
        <taxon>Pentapetalae</taxon>
        <taxon>rosids</taxon>
        <taxon>fabids</taxon>
        <taxon>Fabales</taxon>
        <taxon>Fabaceae</taxon>
        <taxon>Papilionoideae</taxon>
        <taxon>50 kb inversion clade</taxon>
        <taxon>NPAAA clade</taxon>
        <taxon>Hologalegina</taxon>
        <taxon>IRL clade</taxon>
        <taxon>Trifolieae</taxon>
        <taxon>Trifolium</taxon>
    </lineage>
</organism>
<keyword evidence="2" id="KW-1185">Reference proteome</keyword>
<comment type="caution">
    <text evidence="1">The sequence shown here is derived from an EMBL/GenBank/DDBJ whole genome shotgun (WGS) entry which is preliminary data.</text>
</comment>
<evidence type="ECO:0000313" key="1">
    <source>
        <dbReference type="EMBL" id="MCI42700.1"/>
    </source>
</evidence>
<accession>A0A392S3V6</accession>
<feature type="non-terminal residue" evidence="1">
    <location>
        <position position="31"/>
    </location>
</feature>
<dbReference type="Proteomes" id="UP000265520">
    <property type="component" value="Unassembled WGS sequence"/>
</dbReference>
<evidence type="ECO:0000313" key="2">
    <source>
        <dbReference type="Proteomes" id="UP000265520"/>
    </source>
</evidence>
<protein>
    <submittedName>
        <fullName evidence="1">Uncharacterized protein</fullName>
    </submittedName>
</protein>
<dbReference type="AlphaFoldDB" id="A0A392S3V6"/>
<name>A0A392S3V6_9FABA</name>
<dbReference type="EMBL" id="LXQA010307714">
    <property type="protein sequence ID" value="MCI42700.1"/>
    <property type="molecule type" value="Genomic_DNA"/>
</dbReference>
<reference evidence="1 2" key="1">
    <citation type="journal article" date="2018" name="Front. Plant Sci.">
        <title>Red Clover (Trifolium pratense) and Zigzag Clover (T. medium) - A Picture of Genomic Similarities and Differences.</title>
        <authorList>
            <person name="Dluhosova J."/>
            <person name="Istvanek J."/>
            <person name="Nedelnik J."/>
            <person name="Repkova J."/>
        </authorList>
    </citation>
    <scope>NUCLEOTIDE SEQUENCE [LARGE SCALE GENOMIC DNA]</scope>
    <source>
        <strain evidence="2">cv. 10/8</strain>
        <tissue evidence="1">Leaf</tissue>
    </source>
</reference>